<feature type="transmembrane region" description="Helical" evidence="6">
    <location>
        <begin position="384"/>
        <end position="405"/>
    </location>
</feature>
<feature type="transmembrane region" description="Helical" evidence="6">
    <location>
        <begin position="55"/>
        <end position="73"/>
    </location>
</feature>
<evidence type="ECO:0000256" key="1">
    <source>
        <dbReference type="ARBA" id="ARBA00004651"/>
    </source>
</evidence>
<evidence type="ECO:0000256" key="5">
    <source>
        <dbReference type="ARBA" id="ARBA00023136"/>
    </source>
</evidence>
<accession>A0A371P2A4</accession>
<evidence type="ECO:0000256" key="4">
    <source>
        <dbReference type="ARBA" id="ARBA00022989"/>
    </source>
</evidence>
<dbReference type="GO" id="GO:0006825">
    <property type="term" value="P:copper ion transport"/>
    <property type="evidence" value="ECO:0007669"/>
    <property type="project" value="InterPro"/>
</dbReference>
<feature type="transmembrane region" description="Helical" evidence="6">
    <location>
        <begin position="425"/>
        <end position="444"/>
    </location>
</feature>
<feature type="transmembrane region" description="Helical" evidence="6">
    <location>
        <begin position="351"/>
        <end position="372"/>
    </location>
</feature>
<dbReference type="RefSeq" id="WP_119704667.1">
    <property type="nucleotide sequence ID" value="NZ_JBHSOI010000002.1"/>
</dbReference>
<evidence type="ECO:0000256" key="2">
    <source>
        <dbReference type="ARBA" id="ARBA00022475"/>
    </source>
</evidence>
<keyword evidence="3 6" id="KW-0812">Transmembrane</keyword>
<gene>
    <name evidence="8" type="ORF">DX116_12890</name>
</gene>
<dbReference type="OrthoDB" id="5241646at2"/>
<dbReference type="InterPro" id="IPR019108">
    <property type="entry name" value="Caa3_assmbl_CtaG-rel"/>
</dbReference>
<dbReference type="AlphaFoldDB" id="A0A371P2A4"/>
<name>A0A371P2A4_9ACTN</name>
<feature type="transmembrane region" description="Helical" evidence="6">
    <location>
        <begin position="263"/>
        <end position="284"/>
    </location>
</feature>
<reference evidence="8 9" key="1">
    <citation type="submission" date="2018-08" db="EMBL/GenBank/DDBJ databases">
        <title>Aeromicrobium sp. M2KJ-4, whole genome shotgun sequence.</title>
        <authorList>
            <person name="Tuo L."/>
        </authorList>
    </citation>
    <scope>NUCLEOTIDE SEQUENCE [LARGE SCALE GENOMIC DNA]</scope>
    <source>
        <strain evidence="8 9">M2KJ-4</strain>
    </source>
</reference>
<comment type="subcellular location">
    <subcellularLocation>
        <location evidence="1">Cell membrane</location>
        <topology evidence="1">Multi-pass membrane protein</topology>
    </subcellularLocation>
</comment>
<feature type="transmembrane region" description="Helical" evidence="6">
    <location>
        <begin position="94"/>
        <end position="116"/>
    </location>
</feature>
<evidence type="ECO:0000313" key="8">
    <source>
        <dbReference type="EMBL" id="REK70069.1"/>
    </source>
</evidence>
<dbReference type="InterPro" id="IPR008457">
    <property type="entry name" value="Cu-R_CopD_dom"/>
</dbReference>
<dbReference type="GO" id="GO:0005886">
    <property type="term" value="C:plasma membrane"/>
    <property type="evidence" value="ECO:0007669"/>
    <property type="project" value="UniProtKB-SubCell"/>
</dbReference>
<dbReference type="InterPro" id="IPR032694">
    <property type="entry name" value="CopC/D"/>
</dbReference>
<feature type="transmembrane region" description="Helical" evidence="6">
    <location>
        <begin position="227"/>
        <end position="251"/>
    </location>
</feature>
<feature type="transmembrane region" description="Helical" evidence="6">
    <location>
        <begin position="512"/>
        <end position="529"/>
    </location>
</feature>
<feature type="transmembrane region" description="Helical" evidence="6">
    <location>
        <begin position="590"/>
        <end position="612"/>
    </location>
</feature>
<feature type="transmembrane region" description="Helical" evidence="6">
    <location>
        <begin position="473"/>
        <end position="492"/>
    </location>
</feature>
<evidence type="ECO:0000259" key="7">
    <source>
        <dbReference type="Pfam" id="PF05425"/>
    </source>
</evidence>
<dbReference type="PANTHER" id="PTHR34820:SF4">
    <property type="entry name" value="INNER MEMBRANE PROTEIN YEBZ"/>
    <property type="match status" value="1"/>
</dbReference>
<keyword evidence="5 6" id="KW-0472">Membrane</keyword>
<feature type="transmembrane region" description="Helical" evidence="6">
    <location>
        <begin position="195"/>
        <end position="215"/>
    </location>
</feature>
<comment type="caution">
    <text evidence="8">The sequence shown here is derived from an EMBL/GenBank/DDBJ whole genome shotgun (WGS) entry which is preliminary data.</text>
</comment>
<evidence type="ECO:0000256" key="3">
    <source>
        <dbReference type="ARBA" id="ARBA00022692"/>
    </source>
</evidence>
<feature type="transmembrane region" description="Helical" evidence="6">
    <location>
        <begin position="136"/>
        <end position="155"/>
    </location>
</feature>
<feature type="transmembrane region" description="Helical" evidence="6">
    <location>
        <begin position="541"/>
        <end position="570"/>
    </location>
</feature>
<feature type="domain" description="Copper resistance protein D" evidence="7">
    <location>
        <begin position="226"/>
        <end position="317"/>
    </location>
</feature>
<dbReference type="Proteomes" id="UP000265581">
    <property type="component" value="Unassembled WGS sequence"/>
</dbReference>
<sequence>MTQTVRDTLAGFLIAGLSLTAFLVLGGGAYGKAPIGIADPGAFVGWALPLAKVANDIAAVLVIGFLTAAAFLLPSSQHEVQGLSVQAVRLASRWATAWAVISVAYFFLLLSGDIFGKPLTDIAWADITGFLGFGEGKAVLLQALGAAVIAVATRFTLSVRAVAGTLGAALATLGPIALTGHAASSGSHDLATTSLYLHVLGATLWVGGLAALGWVAIRGSKRLEPAVARYSTLALWSFVIVAVSGLVNAAVRLRSFGDVFGTTYGLLVLGKVVALVALGVFGVAQRRRIVSAGSGFLRLATTELFVMAAAVGLAVALSRTPTPVGDRVLQTPAEELIGGPIPPAPDVLRLLWGWSGNGVGLAIVGLGTALYLRGVWTMHRRGDAWPIGRTISWMAGMVVIAWATFGGLGEYSHILFSAHMASHMMLSMVAPIFLALGAPMTLALRTLPGPRQPGDVSPRAMLLSFLHSRFSRFVTHPLVGPLLFVGSLYGLYFTGIFEALMNNHLGHAVMEIHFLTVGLLFYYVLIGIDPSPHSLAPIARFGALLVTVPFHAFFAIAVMSSNTVFALDYWKSLDRPYRTDLLADQYLGGGMAWAMGEIPLVLVMVAILSQWFRSDAREAKRFDRAEERSDDAALEAYNARLRDLAEHGKRRDPNQ</sequence>
<feature type="transmembrane region" description="Helical" evidence="6">
    <location>
        <begin position="296"/>
        <end position="317"/>
    </location>
</feature>
<proteinExistence type="predicted"/>
<keyword evidence="2" id="KW-1003">Cell membrane</keyword>
<dbReference type="PANTHER" id="PTHR34820">
    <property type="entry name" value="INNER MEMBRANE PROTEIN YEBZ"/>
    <property type="match status" value="1"/>
</dbReference>
<evidence type="ECO:0000256" key="6">
    <source>
        <dbReference type="SAM" id="Phobius"/>
    </source>
</evidence>
<evidence type="ECO:0000313" key="9">
    <source>
        <dbReference type="Proteomes" id="UP000265581"/>
    </source>
</evidence>
<keyword evidence="4 6" id="KW-1133">Transmembrane helix</keyword>
<protein>
    <submittedName>
        <fullName evidence="8">Copper resistance protein CopD</fullName>
    </submittedName>
</protein>
<keyword evidence="9" id="KW-1185">Reference proteome</keyword>
<feature type="transmembrane region" description="Helical" evidence="6">
    <location>
        <begin position="162"/>
        <end position="183"/>
    </location>
</feature>
<dbReference type="Pfam" id="PF05425">
    <property type="entry name" value="CopD"/>
    <property type="match status" value="1"/>
</dbReference>
<dbReference type="Pfam" id="PF09678">
    <property type="entry name" value="Caa3_CtaG"/>
    <property type="match status" value="1"/>
</dbReference>
<dbReference type="EMBL" id="QUBR01000002">
    <property type="protein sequence ID" value="REK70069.1"/>
    <property type="molecule type" value="Genomic_DNA"/>
</dbReference>
<organism evidence="8 9">
    <name type="scientific">Aeromicrobium endophyticum</name>
    <dbReference type="NCBI Taxonomy" id="2292704"/>
    <lineage>
        <taxon>Bacteria</taxon>
        <taxon>Bacillati</taxon>
        <taxon>Actinomycetota</taxon>
        <taxon>Actinomycetes</taxon>
        <taxon>Propionibacteriales</taxon>
        <taxon>Nocardioidaceae</taxon>
        <taxon>Aeromicrobium</taxon>
    </lineage>
</organism>